<feature type="domain" description="Aminoglycoside phosphotransferase" evidence="1">
    <location>
        <begin position="30"/>
        <end position="269"/>
    </location>
</feature>
<keyword evidence="2" id="KW-0946">Virion</keyword>
<dbReference type="InterPro" id="IPR002575">
    <property type="entry name" value="Aminoglycoside_PTrfase"/>
</dbReference>
<dbReference type="GO" id="GO:0042601">
    <property type="term" value="C:endospore-forming forespore"/>
    <property type="evidence" value="ECO:0007669"/>
    <property type="project" value="TreeGrafter"/>
</dbReference>
<reference evidence="2 3" key="1">
    <citation type="submission" date="2020-08" db="EMBL/GenBank/DDBJ databases">
        <title>Genomic Encyclopedia of Type Strains, Phase III (KMG-III): the genomes of soil and plant-associated and newly described type strains.</title>
        <authorList>
            <person name="Whitman W."/>
        </authorList>
    </citation>
    <scope>NUCLEOTIDE SEQUENCE [LARGE SCALE GENOMIC DNA]</scope>
    <source>
        <strain evidence="2 3">CECT 8693</strain>
    </source>
</reference>
<dbReference type="RefSeq" id="WP_182534545.1">
    <property type="nucleotide sequence ID" value="NZ_JACJIP010000004.1"/>
</dbReference>
<dbReference type="Pfam" id="PF01636">
    <property type="entry name" value="APH"/>
    <property type="match status" value="1"/>
</dbReference>
<dbReference type="Gene3D" id="3.90.1200.10">
    <property type="match status" value="1"/>
</dbReference>
<dbReference type="InterPro" id="IPR047175">
    <property type="entry name" value="CotS-like"/>
</dbReference>
<protein>
    <submittedName>
        <fullName evidence="2">CotS family spore coat protein</fullName>
    </submittedName>
</protein>
<dbReference type="SUPFAM" id="SSF56112">
    <property type="entry name" value="Protein kinase-like (PK-like)"/>
    <property type="match status" value="1"/>
</dbReference>
<comment type="caution">
    <text evidence="2">The sequence shown here is derived from an EMBL/GenBank/DDBJ whole genome shotgun (WGS) entry which is preliminary data.</text>
</comment>
<dbReference type="InterPro" id="IPR011009">
    <property type="entry name" value="Kinase-like_dom_sf"/>
</dbReference>
<dbReference type="PANTHER" id="PTHR39179:SF1">
    <property type="entry name" value="SPORE COAT PROTEIN I"/>
    <property type="match status" value="1"/>
</dbReference>
<sequence length="327" mass="38908">MLDPLLLAASSHYGFNIENYELLHETSRTLVVSLETTKGSYVLKSIYVTEKRLQFILEVEHFLRQKGISIPMVYPTLSGESYLNWGGDHFVLQEKIQGTSNSPSSLDAITSKAAILGTMHNVSLGFHSHFGPDYAEEQDWEKHYIRKIRDMIEWKDRFSKSRSAKKKIILNEIDSYLMAGTRALKLIHFHTQFQRWKDLPPYEHYISHGDFHSENILYTEEQLYIIDWEFVRYNYPSKDIGRLLNSLLKHSGSWDNNSFQNLIQHYTRYNPLNDWQLQLLYLDLSFPHNFYRFLQNRMYKEMSIEEIEVFLRREHDKTSYLIKEYPN</sequence>
<dbReference type="Gene3D" id="3.30.200.20">
    <property type="entry name" value="Phosphorylase Kinase, domain 1"/>
    <property type="match status" value="1"/>
</dbReference>
<proteinExistence type="predicted"/>
<gene>
    <name evidence="2" type="ORF">FHR92_000979</name>
</gene>
<dbReference type="EMBL" id="JACJIP010000004">
    <property type="protein sequence ID" value="MBA9084522.1"/>
    <property type="molecule type" value="Genomic_DNA"/>
</dbReference>
<organism evidence="2 3">
    <name type="scientific">Fontibacillus solani</name>
    <dbReference type="NCBI Taxonomy" id="1572857"/>
    <lineage>
        <taxon>Bacteria</taxon>
        <taxon>Bacillati</taxon>
        <taxon>Bacillota</taxon>
        <taxon>Bacilli</taxon>
        <taxon>Bacillales</taxon>
        <taxon>Paenibacillaceae</taxon>
        <taxon>Fontibacillus</taxon>
    </lineage>
</organism>
<dbReference type="PANTHER" id="PTHR39179">
    <property type="entry name" value="SPORE COAT PROTEIN I"/>
    <property type="match status" value="1"/>
</dbReference>
<dbReference type="InterPro" id="IPR014255">
    <property type="entry name" value="Spore_coat_CotS"/>
</dbReference>
<evidence type="ECO:0000259" key="1">
    <source>
        <dbReference type="Pfam" id="PF01636"/>
    </source>
</evidence>
<keyword evidence="3" id="KW-1185">Reference proteome</keyword>
<evidence type="ECO:0000313" key="2">
    <source>
        <dbReference type="EMBL" id="MBA9084522.1"/>
    </source>
</evidence>
<dbReference type="AlphaFoldDB" id="A0A7W3SQS6"/>
<accession>A0A7W3SQS6</accession>
<keyword evidence="2" id="KW-0167">Capsid protein</keyword>
<evidence type="ECO:0000313" key="3">
    <source>
        <dbReference type="Proteomes" id="UP000567067"/>
    </source>
</evidence>
<name>A0A7W3SQS6_9BACL</name>
<dbReference type="Proteomes" id="UP000567067">
    <property type="component" value="Unassembled WGS sequence"/>
</dbReference>
<dbReference type="NCBIfam" id="TIGR02906">
    <property type="entry name" value="spore_CotS"/>
    <property type="match status" value="1"/>
</dbReference>